<dbReference type="GO" id="GO:0018741">
    <property type="term" value="F:linear primary-alkylsulfatase activity"/>
    <property type="evidence" value="ECO:0007669"/>
    <property type="project" value="InterPro"/>
</dbReference>
<dbReference type="EMBL" id="NEDP02004027">
    <property type="protein sequence ID" value="OWF47150.1"/>
    <property type="molecule type" value="Genomic_DNA"/>
</dbReference>
<dbReference type="InterPro" id="IPR029229">
    <property type="entry name" value="Alkyl_sulf_C"/>
</dbReference>
<dbReference type="Proteomes" id="UP000242188">
    <property type="component" value="Unassembled WGS sequence"/>
</dbReference>
<dbReference type="InterPro" id="IPR001279">
    <property type="entry name" value="Metallo-B-lactamas"/>
</dbReference>
<evidence type="ECO:0000313" key="7">
    <source>
        <dbReference type="Proteomes" id="UP000242188"/>
    </source>
</evidence>
<evidence type="ECO:0000256" key="2">
    <source>
        <dbReference type="ARBA" id="ARBA00022801"/>
    </source>
</evidence>
<dbReference type="Gene3D" id="1.25.40.880">
    <property type="entry name" value="Alkyl sulfatase, dimerisation domain"/>
    <property type="match status" value="1"/>
</dbReference>
<evidence type="ECO:0000256" key="4">
    <source>
        <dbReference type="ARBA" id="ARBA00033751"/>
    </source>
</evidence>
<dbReference type="GO" id="GO:0046983">
    <property type="term" value="F:protein dimerization activity"/>
    <property type="evidence" value="ECO:0007669"/>
    <property type="project" value="InterPro"/>
</dbReference>
<dbReference type="PANTHER" id="PTHR43223">
    <property type="entry name" value="ALKYL/ARYL-SULFATASE"/>
    <property type="match status" value="1"/>
</dbReference>
<dbReference type="GO" id="GO:0018909">
    <property type="term" value="P:dodecyl sulfate metabolic process"/>
    <property type="evidence" value="ECO:0007669"/>
    <property type="project" value="InterPro"/>
</dbReference>
<dbReference type="Gene3D" id="3.30.1050.10">
    <property type="entry name" value="SCP2 sterol-binding domain"/>
    <property type="match status" value="1"/>
</dbReference>
<dbReference type="SMART" id="SM00849">
    <property type="entry name" value="Lactamase_B"/>
    <property type="match status" value="1"/>
</dbReference>
<feature type="domain" description="Metallo-beta-lactamase" evidence="5">
    <location>
        <begin position="73"/>
        <end position="287"/>
    </location>
</feature>
<dbReference type="InterPro" id="IPR036527">
    <property type="entry name" value="SCP2_sterol-bd_dom_sf"/>
</dbReference>
<evidence type="ECO:0000313" key="6">
    <source>
        <dbReference type="EMBL" id="OWF47150.1"/>
    </source>
</evidence>
<dbReference type="InterPro" id="IPR036866">
    <property type="entry name" value="RibonucZ/Hydroxyglut_hydro"/>
</dbReference>
<dbReference type="Pfam" id="PF00753">
    <property type="entry name" value="Lactamase_B"/>
    <property type="match status" value="1"/>
</dbReference>
<dbReference type="GO" id="GO:0046872">
    <property type="term" value="F:metal ion binding"/>
    <property type="evidence" value="ECO:0007669"/>
    <property type="project" value="UniProtKB-KW"/>
</dbReference>
<evidence type="ECO:0000256" key="1">
    <source>
        <dbReference type="ARBA" id="ARBA00022723"/>
    </source>
</evidence>
<protein>
    <submittedName>
        <fullName evidence="6">Alkyl/aryl-sulfatase BDS1</fullName>
    </submittedName>
</protein>
<dbReference type="SMR" id="A0A210QEH9"/>
<dbReference type="OrthoDB" id="449487at2759"/>
<dbReference type="Gene3D" id="3.60.15.30">
    <property type="entry name" value="Metallo-beta-lactamase domain"/>
    <property type="match status" value="1"/>
</dbReference>
<dbReference type="InterPro" id="IPR052195">
    <property type="entry name" value="Bact_Alkyl/Aryl-Sulfatase"/>
</dbReference>
<keyword evidence="1" id="KW-0479">Metal-binding</keyword>
<dbReference type="InterPro" id="IPR044097">
    <property type="entry name" value="Bds1/SdsA1_MBL-fold"/>
</dbReference>
<proteinExistence type="inferred from homology"/>
<sequence>MAVAQTVFVVLLSVLGAYIGHQVWLTFTRPSVEHMVVKQLVENEELVKHSDVFTKREIVKVTDNAYMAIGFALGNSIMLIAPEGLIIVDVTESIVAAKAILEEFRKISKKPIKALVYTHNHADHIGGAQAFIEDVNHPPDIWAHELLPNEVNKFYTASFGAKFQRSMRQFGVFVKKRLNAGIGPVVEYGTDDNSFGFVMPNKFVNKPETRATIAGLEVTIMHIPGETNDQIGVWVPSWRMMMSADDIYKAYPNIYTIRGAPARDPVDWYTSVQRIIDLKPEYLVPSHTRPVTGNENINAILVPYRDGIQYIHDQALRFINKGYVPDDVVKYVTLPKKLAMHPYLREFYGTVNWSVKGVFQLYLGWFSGDPVDLFPLSSSDKAKRMASMAGGINGLLAEAVRAWNDDDVQWALELASYVLHIDKDNTDAKKIKVQALTSLGSQQINAIARNYYLTEAREALGEITLEVNDQGRKDMIESLSMENLFHAMSTLYRPETCGTKEMHVVYAFTDTGTTLSIQLRNGVAIVRADHIPARPHVKVVTAESTLRDAMINKMTTLGSYPQTEMQIEGGLNKLKEFMNCFDKSFTD</sequence>
<keyword evidence="7" id="KW-1185">Reference proteome</keyword>
<keyword evidence="2" id="KW-0378">Hydrolase</keyword>
<gene>
    <name evidence="6" type="ORF">KP79_PYT13497</name>
</gene>
<keyword evidence="3" id="KW-0862">Zinc</keyword>
<dbReference type="SUPFAM" id="SSF55718">
    <property type="entry name" value="SCP-like"/>
    <property type="match status" value="1"/>
</dbReference>
<accession>A0A210QEH9</accession>
<name>A0A210QEH9_MIZYE</name>
<comment type="caution">
    <text evidence="6">The sequence shown here is derived from an EMBL/GenBank/DDBJ whole genome shotgun (WGS) entry which is preliminary data.</text>
</comment>
<dbReference type="Pfam" id="PF14864">
    <property type="entry name" value="Alkyl_sulf_C"/>
    <property type="match status" value="1"/>
</dbReference>
<dbReference type="Pfam" id="PF14863">
    <property type="entry name" value="Alkyl_sulf_dimr"/>
    <property type="match status" value="1"/>
</dbReference>
<comment type="similarity">
    <text evidence="4">Belongs to the metallo-beta-lactamase superfamily. Type III sulfatase family.</text>
</comment>
<evidence type="ECO:0000259" key="5">
    <source>
        <dbReference type="SMART" id="SM00849"/>
    </source>
</evidence>
<dbReference type="InterPro" id="IPR038536">
    <property type="entry name" value="Alkyl/aryl-sulf_dimr_sf"/>
</dbReference>
<dbReference type="CDD" id="cd07710">
    <property type="entry name" value="arylsulfatase_Sdsa1-like_MBL-fold"/>
    <property type="match status" value="1"/>
</dbReference>
<dbReference type="InterPro" id="IPR029228">
    <property type="entry name" value="Alkyl_sulf_dimr"/>
</dbReference>
<dbReference type="AlphaFoldDB" id="A0A210QEH9"/>
<dbReference type="SUPFAM" id="SSF56281">
    <property type="entry name" value="Metallo-hydrolase/oxidoreductase"/>
    <property type="match status" value="1"/>
</dbReference>
<organism evidence="6 7">
    <name type="scientific">Mizuhopecten yessoensis</name>
    <name type="common">Japanese scallop</name>
    <name type="synonym">Patinopecten yessoensis</name>
    <dbReference type="NCBI Taxonomy" id="6573"/>
    <lineage>
        <taxon>Eukaryota</taxon>
        <taxon>Metazoa</taxon>
        <taxon>Spiralia</taxon>
        <taxon>Lophotrochozoa</taxon>
        <taxon>Mollusca</taxon>
        <taxon>Bivalvia</taxon>
        <taxon>Autobranchia</taxon>
        <taxon>Pteriomorphia</taxon>
        <taxon>Pectinida</taxon>
        <taxon>Pectinoidea</taxon>
        <taxon>Pectinidae</taxon>
        <taxon>Mizuhopecten</taxon>
    </lineage>
</organism>
<evidence type="ECO:0000256" key="3">
    <source>
        <dbReference type="ARBA" id="ARBA00022833"/>
    </source>
</evidence>
<dbReference type="PANTHER" id="PTHR43223:SF2">
    <property type="entry name" value="METALLO-BETA-LACTAMASE DOMAIN-CONTAINING PROTEIN"/>
    <property type="match status" value="1"/>
</dbReference>
<reference evidence="6 7" key="1">
    <citation type="journal article" date="2017" name="Nat. Ecol. Evol.">
        <title>Scallop genome provides insights into evolution of bilaterian karyotype and development.</title>
        <authorList>
            <person name="Wang S."/>
            <person name="Zhang J."/>
            <person name="Jiao W."/>
            <person name="Li J."/>
            <person name="Xun X."/>
            <person name="Sun Y."/>
            <person name="Guo X."/>
            <person name="Huan P."/>
            <person name="Dong B."/>
            <person name="Zhang L."/>
            <person name="Hu X."/>
            <person name="Sun X."/>
            <person name="Wang J."/>
            <person name="Zhao C."/>
            <person name="Wang Y."/>
            <person name="Wang D."/>
            <person name="Huang X."/>
            <person name="Wang R."/>
            <person name="Lv J."/>
            <person name="Li Y."/>
            <person name="Zhang Z."/>
            <person name="Liu B."/>
            <person name="Lu W."/>
            <person name="Hui Y."/>
            <person name="Liang J."/>
            <person name="Zhou Z."/>
            <person name="Hou R."/>
            <person name="Li X."/>
            <person name="Liu Y."/>
            <person name="Li H."/>
            <person name="Ning X."/>
            <person name="Lin Y."/>
            <person name="Zhao L."/>
            <person name="Xing Q."/>
            <person name="Dou J."/>
            <person name="Li Y."/>
            <person name="Mao J."/>
            <person name="Guo H."/>
            <person name="Dou H."/>
            <person name="Li T."/>
            <person name="Mu C."/>
            <person name="Jiang W."/>
            <person name="Fu Q."/>
            <person name="Fu X."/>
            <person name="Miao Y."/>
            <person name="Liu J."/>
            <person name="Yu Q."/>
            <person name="Li R."/>
            <person name="Liao H."/>
            <person name="Li X."/>
            <person name="Kong Y."/>
            <person name="Jiang Z."/>
            <person name="Chourrout D."/>
            <person name="Li R."/>
            <person name="Bao Z."/>
        </authorList>
    </citation>
    <scope>NUCLEOTIDE SEQUENCE [LARGE SCALE GENOMIC DNA]</scope>
    <source>
        <strain evidence="6 7">PY_sf001</strain>
    </source>
</reference>